<gene>
    <name evidence="1" type="ORF">VM1G_11718</name>
</gene>
<dbReference type="EMBL" id="CM003103">
    <property type="protein sequence ID" value="KUI70876.1"/>
    <property type="molecule type" value="Genomic_DNA"/>
</dbReference>
<dbReference type="SMR" id="A0A194W2X2"/>
<accession>A0A194W2X2</accession>
<dbReference type="OrthoDB" id="5817230at2759"/>
<dbReference type="AlphaFoldDB" id="A0A194W2X2"/>
<sequence length="288" mass="32694">MYNMDLISAIGFVSSVLNIVELVTKGIATLPELRDRYRIADLKVSLLIGQLSTLNTALNQVAYVLNDNLDLPQDAQMVRDLTKSLACVEAVIMLVDELGPGPSSVIMETEPEEIPLHWQSLSDPSRKSIDFDLWSLNTTGRQIYAERPWTESPMKDGFDLWDSLIKDDPFQKTNFVVVFTKEDRLTRAKLTRSPITTIFPGMSGDSKDPEYVRRYIVYQLKSMIKRRPAIMYGRLVLFCSAEGIAQSTTDLAEITLDAIEHAAYLQKTFVEGRFEPISRSGRSKWRLY</sequence>
<protein>
    <submittedName>
        <fullName evidence="1">Uncharacterized protein</fullName>
    </submittedName>
</protein>
<evidence type="ECO:0000313" key="1">
    <source>
        <dbReference type="EMBL" id="KUI70876.1"/>
    </source>
</evidence>
<dbReference type="InterPro" id="IPR027417">
    <property type="entry name" value="P-loop_NTPase"/>
</dbReference>
<dbReference type="Gene3D" id="3.40.50.300">
    <property type="entry name" value="P-loop containing nucleotide triphosphate hydrolases"/>
    <property type="match status" value="1"/>
</dbReference>
<organism evidence="1 2">
    <name type="scientific">Cytospora mali</name>
    <name type="common">Apple Valsa canker fungus</name>
    <name type="synonym">Valsa mali</name>
    <dbReference type="NCBI Taxonomy" id="578113"/>
    <lineage>
        <taxon>Eukaryota</taxon>
        <taxon>Fungi</taxon>
        <taxon>Dikarya</taxon>
        <taxon>Ascomycota</taxon>
        <taxon>Pezizomycotina</taxon>
        <taxon>Sordariomycetes</taxon>
        <taxon>Sordariomycetidae</taxon>
        <taxon>Diaporthales</taxon>
        <taxon>Cytosporaceae</taxon>
        <taxon>Cytospora</taxon>
    </lineage>
</organism>
<reference evidence="1" key="1">
    <citation type="submission" date="2014-12" db="EMBL/GenBank/DDBJ databases">
        <title>Genome Sequence of Valsa Canker Pathogens Uncovers a Specific Adaption of Colonization on Woody Bark.</title>
        <authorList>
            <person name="Yin Z."/>
            <person name="Liu H."/>
            <person name="Gao X."/>
            <person name="Li Z."/>
            <person name="Song N."/>
            <person name="Ke X."/>
            <person name="Dai Q."/>
            <person name="Wu Y."/>
            <person name="Sun Y."/>
            <person name="Xu J.-R."/>
            <person name="Kang Z.K."/>
            <person name="Wang L."/>
            <person name="Huang L."/>
        </authorList>
    </citation>
    <scope>NUCLEOTIDE SEQUENCE [LARGE SCALE GENOMIC DNA]</scope>
    <source>
        <strain evidence="1">03-8</strain>
    </source>
</reference>
<proteinExistence type="predicted"/>
<dbReference type="Proteomes" id="UP000078559">
    <property type="component" value="Chromosome 6"/>
</dbReference>
<keyword evidence="2" id="KW-1185">Reference proteome</keyword>
<name>A0A194W2X2_CYTMA</name>
<evidence type="ECO:0000313" key="2">
    <source>
        <dbReference type="Proteomes" id="UP000078559"/>
    </source>
</evidence>